<evidence type="ECO:0000256" key="1">
    <source>
        <dbReference type="SAM" id="Coils"/>
    </source>
</evidence>
<comment type="caution">
    <text evidence="2">The sequence shown here is derived from an EMBL/GenBank/DDBJ whole genome shotgun (WGS) entry which is preliminary data.</text>
</comment>
<accession>A0A7W8DKA0</accession>
<reference evidence="2 3" key="1">
    <citation type="submission" date="2020-08" db="EMBL/GenBank/DDBJ databases">
        <title>Genomic Encyclopedia of Type Strains, Phase IV (KMG-IV): sequencing the most valuable type-strain genomes for metagenomic binning, comparative biology and taxonomic classification.</title>
        <authorList>
            <person name="Goeker M."/>
        </authorList>
    </citation>
    <scope>NUCLEOTIDE SEQUENCE [LARGE SCALE GENOMIC DNA]</scope>
    <source>
        <strain evidence="2 3">DSM 12252</strain>
    </source>
</reference>
<keyword evidence="1" id="KW-0175">Coiled coil</keyword>
<dbReference type="PANTHER" id="PTHR32182:SF0">
    <property type="entry name" value="DNA REPLICATION AND REPAIR PROTEIN RECF"/>
    <property type="match status" value="1"/>
</dbReference>
<dbReference type="PANTHER" id="PTHR32182">
    <property type="entry name" value="DNA REPLICATION AND REPAIR PROTEIN RECF"/>
    <property type="match status" value="1"/>
</dbReference>
<dbReference type="RefSeq" id="WP_184339735.1">
    <property type="nucleotide sequence ID" value="NZ_JACHIG010000004.1"/>
</dbReference>
<feature type="coiled-coil region" evidence="1">
    <location>
        <begin position="241"/>
        <end position="373"/>
    </location>
</feature>
<name>A0A7W8DKA0_9BACT</name>
<sequence length="1112" mass="126624">MSQSRITLSRILAVNWYGYRQIIDVSGLSLITGANGSGKSALLDLIQFVMLGEQQSKFNKAAAGAGSGRSLRGYCLCDTNTTGRDGNERYLRPSSVTLAGLEFTWPLQPGEEEPRRETYGARIEYESPTAKPSTIWFRAGRRLAWQDFLDSEAGPQALKFLPEDEFRTRVKRELDGDVWDRQKAYLEEMALRSHLGFDPEQMGKTLPRAMAFEPESNFEKFVREFLLEPGMPDVKAVKASVDAHRRAQERLEKMYDQLERLKGISKHHQDWVSSKRESALYSHLSDALKHEEALENLQRSRAELEEKQAEYEDNRKVHENTLEERDRLRRSVEAARAALGDKAARMEENDRRRRDLTKEISRLETAAATLHEQIRTHQRHWQDWTLHASRLGLQDISGASAAISGMQSKDESKALAAARDSSHAYIRLRDEAMEQLRPVEARLAEHEIRKSALHKDLTQLREGQSAPSPLLNALLARGQKAVVLGRVVEVKPAAEKWWPLLETVLGHNRRAVIPEDFRAAWDQAQQAPVANEPLIHPDEAAKISAKVEKGSLREMLETQHELAGKVLDQLLGGIVAVNKAAQLDKHERALSLDGWLKDPPRRLKLTPEKELTLGEEGLRRLRDIRENELRETDAVIEEVRRDRDDLRAFLNRGAEWHLDRFTVPDGADEVPLLPKLRKELGELQATWDLLATPDNVKAMENLRVENASLEGIHERIGSLKSAITAFELAKARLEESINEDIFQEEQARIARQASRTLVRGISDDDIAARINAQRQKSTSWRKSIEMAAALSVQLETHAHEARRQRDEQRRELVAAHADLSDALDAEAEDNDAYDKRREDLETHELERFKTAALEAKREWEDRLQHQVLDVLREKLSEADRTKRELNRAMDHEIGGWRYQLTSRADKAHTAIWTLVEKGLPSGSEMELFNAAGREDIERAKNELMAAIDAADNPEDKRHQRALDYRYYHHWDIEAKPAGRGDAAAISLNKSAKKQSGGENQAPFFVATLAAFRRVYDLGRRDDPQNLGLVVMDEAFSKLSGDRIDDCLALARNFGLQLIMAFPEDRLPTMFQHADTVVQCRVERTYDEASEQIQNIENWVVRVEGSRLAELME</sequence>
<dbReference type="Pfam" id="PF13555">
    <property type="entry name" value="AAA_29"/>
    <property type="match status" value="1"/>
</dbReference>
<dbReference type="InterPro" id="IPR027417">
    <property type="entry name" value="P-loop_NTPase"/>
</dbReference>
<dbReference type="Gene3D" id="3.40.50.300">
    <property type="entry name" value="P-loop containing nucleotide triphosphate hydrolases"/>
    <property type="match status" value="1"/>
</dbReference>
<dbReference type="GO" id="GO:0000731">
    <property type="term" value="P:DNA synthesis involved in DNA repair"/>
    <property type="evidence" value="ECO:0007669"/>
    <property type="project" value="TreeGrafter"/>
</dbReference>
<dbReference type="GO" id="GO:0006302">
    <property type="term" value="P:double-strand break repair"/>
    <property type="evidence" value="ECO:0007669"/>
    <property type="project" value="TreeGrafter"/>
</dbReference>
<organism evidence="2 3">
    <name type="scientific">Prosthecobacter vanneervenii</name>
    <dbReference type="NCBI Taxonomy" id="48466"/>
    <lineage>
        <taxon>Bacteria</taxon>
        <taxon>Pseudomonadati</taxon>
        <taxon>Verrucomicrobiota</taxon>
        <taxon>Verrucomicrobiia</taxon>
        <taxon>Verrucomicrobiales</taxon>
        <taxon>Verrucomicrobiaceae</taxon>
        <taxon>Prosthecobacter</taxon>
    </lineage>
</organism>
<dbReference type="EMBL" id="JACHIG010000004">
    <property type="protein sequence ID" value="MBB5032825.1"/>
    <property type="molecule type" value="Genomic_DNA"/>
</dbReference>
<evidence type="ECO:0000313" key="2">
    <source>
        <dbReference type="EMBL" id="MBB5032825.1"/>
    </source>
</evidence>
<feature type="coiled-coil region" evidence="1">
    <location>
        <begin position="791"/>
        <end position="818"/>
    </location>
</feature>
<dbReference type="AlphaFoldDB" id="A0A7W8DKA0"/>
<dbReference type="SUPFAM" id="SSF52540">
    <property type="entry name" value="P-loop containing nucleoside triphosphate hydrolases"/>
    <property type="match status" value="1"/>
</dbReference>
<dbReference type="Proteomes" id="UP000590740">
    <property type="component" value="Unassembled WGS sequence"/>
</dbReference>
<protein>
    <submittedName>
        <fullName evidence="2">Uncharacterized protein YPO0396</fullName>
    </submittedName>
</protein>
<proteinExistence type="predicted"/>
<dbReference type="Pfam" id="PF13558">
    <property type="entry name" value="SbcC_Walker_B"/>
    <property type="match status" value="1"/>
</dbReference>
<evidence type="ECO:0000313" key="3">
    <source>
        <dbReference type="Proteomes" id="UP000590740"/>
    </source>
</evidence>
<gene>
    <name evidence="2" type="ORF">HNQ65_002407</name>
</gene>
<keyword evidence="3" id="KW-1185">Reference proteome</keyword>